<sequence length="178" mass="20144">MMLSYLKTLSTKRIGWILLLLSVIALESTALYFQHGMALAPCVMCIYERVALMGIGFSGFLGMLFSRFNVTRILALLIGLGSSVKGILLVLKHLDYQLNPGPWNQCSTVAEFPQTLPLDQWFPSLFQPYGSCSDNVWEFLGVSMVQWIVVIFAFYVVLFTLLLISQFKRTAINRTLFK</sequence>
<comment type="function">
    <text evidence="14">Required for disulfide bond formation in some periplasmic proteins. Acts by oxidizing the DsbA protein.</text>
</comment>
<evidence type="ECO:0000256" key="11">
    <source>
        <dbReference type="ARBA" id="ARBA00023157"/>
    </source>
</evidence>
<dbReference type="HAMAP" id="MF_00286">
    <property type="entry name" value="DsbB"/>
    <property type="match status" value="1"/>
</dbReference>
<comment type="similarity">
    <text evidence="2 14">Belongs to the DsbB family.</text>
</comment>
<evidence type="ECO:0000256" key="4">
    <source>
        <dbReference type="ARBA" id="ARBA00022475"/>
    </source>
</evidence>
<dbReference type="Proteomes" id="UP000254507">
    <property type="component" value="Unassembled WGS sequence"/>
</dbReference>
<feature type="disulfide bond" description="Redox-active" evidence="14">
    <location>
        <begin position="42"/>
        <end position="45"/>
    </location>
</feature>
<keyword evidence="6 14" id="KW-0812">Transmembrane</keyword>
<feature type="transmembrane region" description="Helical" evidence="15">
    <location>
        <begin position="73"/>
        <end position="91"/>
    </location>
</feature>
<feature type="disulfide bond" description="Redox-active" evidence="14">
    <location>
        <begin position="106"/>
        <end position="132"/>
    </location>
</feature>
<comment type="subcellular location">
    <subcellularLocation>
        <location evidence="1">Cell inner membrane</location>
        <topology evidence="1">Multi-pass membrane protein</topology>
    </subcellularLocation>
    <subcellularLocation>
        <location evidence="14">Cell membrane</location>
        <topology evidence="14">Multi-pass membrane protein</topology>
    </subcellularLocation>
</comment>
<evidence type="ECO:0000256" key="9">
    <source>
        <dbReference type="ARBA" id="ARBA00023002"/>
    </source>
</evidence>
<keyword evidence="3 14" id="KW-0813">Transport</keyword>
<protein>
    <recommendedName>
        <fullName evidence="14">Disulfide bond formation protein B</fullName>
    </recommendedName>
    <alternativeName>
        <fullName evidence="14">Disulfide oxidoreductase</fullName>
    </alternativeName>
</protein>
<organism evidence="16 17">
    <name type="scientific">Actinobacillus seminis</name>
    <dbReference type="NCBI Taxonomy" id="722"/>
    <lineage>
        <taxon>Bacteria</taxon>
        <taxon>Pseudomonadati</taxon>
        <taxon>Pseudomonadota</taxon>
        <taxon>Gammaproteobacteria</taxon>
        <taxon>Pasteurellales</taxon>
        <taxon>Pasteurellaceae</taxon>
        <taxon>Actinobacillus</taxon>
    </lineage>
</organism>
<dbReference type="GO" id="GO:0009055">
    <property type="term" value="F:electron transfer activity"/>
    <property type="evidence" value="ECO:0007669"/>
    <property type="project" value="UniProtKB-UniRule"/>
</dbReference>
<feature type="transmembrane region" description="Helical" evidence="15">
    <location>
        <begin position="144"/>
        <end position="164"/>
    </location>
</feature>
<evidence type="ECO:0000313" key="17">
    <source>
        <dbReference type="Proteomes" id="UP000254507"/>
    </source>
</evidence>
<keyword evidence="8 14" id="KW-1133">Transmembrane helix</keyword>
<keyword evidence="12 14" id="KW-0143">Chaperone</keyword>
<keyword evidence="4 14" id="KW-1003">Cell membrane</keyword>
<evidence type="ECO:0000256" key="15">
    <source>
        <dbReference type="SAM" id="Phobius"/>
    </source>
</evidence>
<evidence type="ECO:0000256" key="3">
    <source>
        <dbReference type="ARBA" id="ARBA00022448"/>
    </source>
</evidence>
<dbReference type="InterPro" id="IPR023380">
    <property type="entry name" value="DsbB-like_sf"/>
</dbReference>
<evidence type="ECO:0000256" key="8">
    <source>
        <dbReference type="ARBA" id="ARBA00022989"/>
    </source>
</evidence>
<feature type="topological domain" description="Cytoplasmic" evidence="14">
    <location>
        <begin position="1"/>
        <end position="15"/>
    </location>
</feature>
<evidence type="ECO:0000256" key="14">
    <source>
        <dbReference type="HAMAP-Rule" id="MF_00286"/>
    </source>
</evidence>
<feature type="topological domain" description="Periplasmic" evidence="14">
    <location>
        <begin position="33"/>
        <end position="50"/>
    </location>
</feature>
<accession>A0A380VFM7</accession>
<keyword evidence="7 14" id="KW-0249">Electron transport</keyword>
<evidence type="ECO:0000256" key="1">
    <source>
        <dbReference type="ARBA" id="ARBA00004429"/>
    </source>
</evidence>
<dbReference type="EMBL" id="UFSB01000001">
    <property type="protein sequence ID" value="SUU37662.1"/>
    <property type="molecule type" value="Genomic_DNA"/>
</dbReference>
<feature type="topological domain" description="Periplasmic" evidence="14">
    <location>
        <begin position="92"/>
        <end position="146"/>
    </location>
</feature>
<dbReference type="Pfam" id="PF02600">
    <property type="entry name" value="DsbB"/>
    <property type="match status" value="1"/>
</dbReference>
<dbReference type="Gene3D" id="1.20.1550.10">
    <property type="entry name" value="DsbB-like"/>
    <property type="match status" value="1"/>
</dbReference>
<keyword evidence="5" id="KW-0997">Cell inner membrane</keyword>
<dbReference type="PANTHER" id="PTHR36570">
    <property type="entry name" value="DISULFIDE BOND FORMATION PROTEIN B"/>
    <property type="match status" value="1"/>
</dbReference>
<proteinExistence type="inferred from homology"/>
<evidence type="ECO:0000256" key="12">
    <source>
        <dbReference type="ARBA" id="ARBA00023186"/>
    </source>
</evidence>
<dbReference type="GO" id="GO:0005886">
    <property type="term" value="C:plasma membrane"/>
    <property type="evidence" value="ECO:0007669"/>
    <property type="project" value="UniProtKB-SubCell"/>
</dbReference>
<reference evidence="16 17" key="1">
    <citation type="submission" date="2018-06" db="EMBL/GenBank/DDBJ databases">
        <authorList>
            <consortium name="Pathogen Informatics"/>
            <person name="Doyle S."/>
        </authorList>
    </citation>
    <scope>NUCLEOTIDE SEQUENCE [LARGE SCALE GENOMIC DNA]</scope>
    <source>
        <strain evidence="16 17">NCTC10851</strain>
    </source>
</reference>
<keyword evidence="13 14" id="KW-0676">Redox-active center</keyword>
<dbReference type="GO" id="GO:0006457">
    <property type="term" value="P:protein folding"/>
    <property type="evidence" value="ECO:0007669"/>
    <property type="project" value="InterPro"/>
</dbReference>
<dbReference type="SUPFAM" id="SSF158442">
    <property type="entry name" value="DsbB-like"/>
    <property type="match status" value="1"/>
</dbReference>
<evidence type="ECO:0000256" key="13">
    <source>
        <dbReference type="ARBA" id="ARBA00023284"/>
    </source>
</evidence>
<evidence type="ECO:0000256" key="10">
    <source>
        <dbReference type="ARBA" id="ARBA00023136"/>
    </source>
</evidence>
<dbReference type="PANTHER" id="PTHR36570:SF2">
    <property type="entry name" value="DISULFIDE BOND FORMATION PROTEIN B"/>
    <property type="match status" value="1"/>
</dbReference>
<name>A0A380VFM7_9PAST</name>
<comment type="caution">
    <text evidence="14">Lacks conserved residue(s) required for the propagation of feature annotation.</text>
</comment>
<dbReference type="AlphaFoldDB" id="A0A380VFM7"/>
<evidence type="ECO:0000313" key="16">
    <source>
        <dbReference type="EMBL" id="SUU37662.1"/>
    </source>
</evidence>
<evidence type="ECO:0000256" key="2">
    <source>
        <dbReference type="ARBA" id="ARBA00008823"/>
    </source>
</evidence>
<dbReference type="NCBIfam" id="NF002485">
    <property type="entry name" value="PRK01749.1"/>
    <property type="match status" value="1"/>
</dbReference>
<feature type="topological domain" description="Cytoplasmic" evidence="14">
    <location>
        <begin position="166"/>
        <end position="178"/>
    </location>
</feature>
<dbReference type="InterPro" id="IPR050183">
    <property type="entry name" value="DsbB"/>
</dbReference>
<evidence type="ECO:0000256" key="7">
    <source>
        <dbReference type="ARBA" id="ARBA00022982"/>
    </source>
</evidence>
<gene>
    <name evidence="14 16" type="primary">dsbB</name>
    <name evidence="16" type="ORF">NCTC10851_01673</name>
</gene>
<evidence type="ECO:0000256" key="5">
    <source>
        <dbReference type="ARBA" id="ARBA00022519"/>
    </source>
</evidence>
<keyword evidence="9 14" id="KW-0560">Oxidoreductase</keyword>
<dbReference type="InterPro" id="IPR003752">
    <property type="entry name" value="DiS_bond_form_DsbB/BdbC"/>
</dbReference>
<feature type="transmembrane region" description="Helical" evidence="15">
    <location>
        <begin position="46"/>
        <end position="66"/>
    </location>
</feature>
<keyword evidence="10 14" id="KW-0472">Membrane</keyword>
<keyword evidence="11 14" id="KW-1015">Disulfide bond</keyword>
<evidence type="ECO:0000256" key="6">
    <source>
        <dbReference type="ARBA" id="ARBA00022692"/>
    </source>
</evidence>
<dbReference type="InterPro" id="IPR022920">
    <property type="entry name" value="Disulphide_bond_form_DsbB"/>
</dbReference>
<dbReference type="GO" id="GO:0015035">
    <property type="term" value="F:protein-disulfide reductase activity"/>
    <property type="evidence" value="ECO:0007669"/>
    <property type="project" value="UniProtKB-UniRule"/>
</dbReference>